<gene>
    <name evidence="2" type="ORF">VP01_4147g1</name>
</gene>
<feature type="region of interest" description="Disordered" evidence="1">
    <location>
        <begin position="27"/>
        <end position="51"/>
    </location>
</feature>
<name>A0A0L6UR10_9BASI</name>
<reference evidence="2 3" key="1">
    <citation type="submission" date="2015-08" db="EMBL/GenBank/DDBJ databases">
        <title>Next Generation Sequencing and Analysis of the Genome of Puccinia sorghi L Schw, the Causal Agent of Maize Common Rust.</title>
        <authorList>
            <person name="Rochi L."/>
            <person name="Burguener G."/>
            <person name="Darino M."/>
            <person name="Turjanski A."/>
            <person name="Kreff E."/>
            <person name="Dieguez M.J."/>
            <person name="Sacco F."/>
        </authorList>
    </citation>
    <scope>NUCLEOTIDE SEQUENCE [LARGE SCALE GENOMIC DNA]</scope>
    <source>
        <strain evidence="2 3">RO10H11247</strain>
    </source>
</reference>
<dbReference type="EMBL" id="LAVV01009221">
    <property type="protein sequence ID" value="KNZ50978.1"/>
    <property type="molecule type" value="Genomic_DNA"/>
</dbReference>
<protein>
    <submittedName>
        <fullName evidence="2">Uncharacterized protein</fullName>
    </submittedName>
</protein>
<organism evidence="2 3">
    <name type="scientific">Puccinia sorghi</name>
    <dbReference type="NCBI Taxonomy" id="27349"/>
    <lineage>
        <taxon>Eukaryota</taxon>
        <taxon>Fungi</taxon>
        <taxon>Dikarya</taxon>
        <taxon>Basidiomycota</taxon>
        <taxon>Pucciniomycotina</taxon>
        <taxon>Pucciniomycetes</taxon>
        <taxon>Pucciniales</taxon>
        <taxon>Pucciniaceae</taxon>
        <taxon>Puccinia</taxon>
    </lineage>
</organism>
<dbReference type="AlphaFoldDB" id="A0A0L6UR10"/>
<comment type="caution">
    <text evidence="2">The sequence shown here is derived from an EMBL/GenBank/DDBJ whole genome shotgun (WGS) entry which is preliminary data.</text>
</comment>
<evidence type="ECO:0000313" key="3">
    <source>
        <dbReference type="Proteomes" id="UP000037035"/>
    </source>
</evidence>
<keyword evidence="3" id="KW-1185">Reference proteome</keyword>
<proteinExistence type="predicted"/>
<accession>A0A0L6UR10</accession>
<dbReference type="VEuPathDB" id="FungiDB:VP01_4147g1"/>
<evidence type="ECO:0000256" key="1">
    <source>
        <dbReference type="SAM" id="MobiDB-lite"/>
    </source>
</evidence>
<dbReference type="Proteomes" id="UP000037035">
    <property type="component" value="Unassembled WGS sequence"/>
</dbReference>
<sequence>MVLASEAAAQLDLLALLPPDPAPSVHLHPLSTSPVLASPPQRPSPRDPDAMEIDATCVHNTNHCLLDVSQALCRSRNLCFRCLSPIVPGMHIGSLNCPNPPVSVERRQAFVGRTRSTSRAQVSSITPSLFSPTPLTYAHPADSAPVPSPECVPNNLDSHSFNEGGFDEMYEDYDEEFCATVLVPVSTVHICLNCSVGI</sequence>
<evidence type="ECO:0000313" key="2">
    <source>
        <dbReference type="EMBL" id="KNZ50978.1"/>
    </source>
</evidence>